<reference evidence="10" key="1">
    <citation type="submission" date="2021-04" db="EMBL/GenBank/DDBJ databases">
        <title>Genome based classification of Actinospica acidithermotolerans sp. nov., an actinobacterium isolated from an Indonesian hot spring.</title>
        <authorList>
            <person name="Kusuma A.B."/>
            <person name="Putra K.E."/>
            <person name="Nafisah S."/>
            <person name="Loh J."/>
            <person name="Nouioui I."/>
            <person name="Goodfellow M."/>
        </authorList>
    </citation>
    <scope>NUCLEOTIDE SEQUENCE</scope>
    <source>
        <strain evidence="10">MGRD01-02</strain>
    </source>
</reference>
<evidence type="ECO:0000256" key="3">
    <source>
        <dbReference type="ARBA" id="ARBA00022475"/>
    </source>
</evidence>
<evidence type="ECO:0000256" key="1">
    <source>
        <dbReference type="ARBA" id="ARBA00004651"/>
    </source>
</evidence>
<dbReference type="CDD" id="cd06579">
    <property type="entry name" value="TM_PBP1_transp_AraH_like"/>
    <property type="match status" value="1"/>
</dbReference>
<gene>
    <name evidence="10" type="ORF">KDK95_31405</name>
</gene>
<dbReference type="AlphaFoldDB" id="A0A941EI50"/>
<evidence type="ECO:0000313" key="10">
    <source>
        <dbReference type="EMBL" id="MBR7830853.1"/>
    </source>
</evidence>
<accession>A0A941EI50</accession>
<feature type="transmembrane region" description="Helical" evidence="9">
    <location>
        <begin position="34"/>
        <end position="54"/>
    </location>
</feature>
<dbReference type="Proteomes" id="UP000676325">
    <property type="component" value="Unassembled WGS sequence"/>
</dbReference>
<dbReference type="RefSeq" id="WP_212521972.1">
    <property type="nucleotide sequence ID" value="NZ_JAGSOH010000161.1"/>
</dbReference>
<keyword evidence="7 9" id="KW-0472">Membrane</keyword>
<comment type="caution">
    <text evidence="10">The sequence shown here is derived from an EMBL/GenBank/DDBJ whole genome shotgun (WGS) entry which is preliminary data.</text>
</comment>
<dbReference type="EMBL" id="JAGSOH010000161">
    <property type="protein sequence ID" value="MBR7830853.1"/>
    <property type="molecule type" value="Genomic_DNA"/>
</dbReference>
<feature type="transmembrane region" description="Helical" evidence="9">
    <location>
        <begin position="292"/>
        <end position="311"/>
    </location>
</feature>
<keyword evidence="2" id="KW-0813">Transport</keyword>
<feature type="transmembrane region" description="Helical" evidence="9">
    <location>
        <begin position="122"/>
        <end position="141"/>
    </location>
</feature>
<dbReference type="InterPro" id="IPR001851">
    <property type="entry name" value="ABC_transp_permease"/>
</dbReference>
<evidence type="ECO:0000256" key="4">
    <source>
        <dbReference type="ARBA" id="ARBA00022519"/>
    </source>
</evidence>
<evidence type="ECO:0000256" key="6">
    <source>
        <dbReference type="ARBA" id="ARBA00022989"/>
    </source>
</evidence>
<dbReference type="Pfam" id="PF02653">
    <property type="entry name" value="BPD_transp_2"/>
    <property type="match status" value="1"/>
</dbReference>
<evidence type="ECO:0000256" key="2">
    <source>
        <dbReference type="ARBA" id="ARBA00022448"/>
    </source>
</evidence>
<dbReference type="PANTHER" id="PTHR32196">
    <property type="entry name" value="ABC TRANSPORTER PERMEASE PROTEIN YPHD-RELATED-RELATED"/>
    <property type="match status" value="1"/>
</dbReference>
<feature type="transmembrane region" description="Helical" evidence="9">
    <location>
        <begin position="241"/>
        <end position="262"/>
    </location>
</feature>
<dbReference type="GO" id="GO:0022857">
    <property type="term" value="F:transmembrane transporter activity"/>
    <property type="evidence" value="ECO:0007669"/>
    <property type="project" value="InterPro"/>
</dbReference>
<keyword evidence="3" id="KW-1003">Cell membrane</keyword>
<organism evidence="10 11">
    <name type="scientific">Actinospica acidithermotolerans</name>
    <dbReference type="NCBI Taxonomy" id="2828514"/>
    <lineage>
        <taxon>Bacteria</taxon>
        <taxon>Bacillati</taxon>
        <taxon>Actinomycetota</taxon>
        <taxon>Actinomycetes</taxon>
        <taxon>Catenulisporales</taxon>
        <taxon>Actinospicaceae</taxon>
        <taxon>Actinospica</taxon>
    </lineage>
</organism>
<name>A0A941EI50_9ACTN</name>
<comment type="subcellular location">
    <subcellularLocation>
        <location evidence="1">Cell membrane</location>
        <topology evidence="1">Multi-pass membrane protein</topology>
    </subcellularLocation>
</comment>
<feature type="region of interest" description="Disordered" evidence="8">
    <location>
        <begin position="1"/>
        <end position="20"/>
    </location>
</feature>
<evidence type="ECO:0000256" key="9">
    <source>
        <dbReference type="SAM" id="Phobius"/>
    </source>
</evidence>
<proteinExistence type="predicted"/>
<feature type="transmembrane region" description="Helical" evidence="9">
    <location>
        <begin position="193"/>
        <end position="213"/>
    </location>
</feature>
<sequence>MSTIPDQEIGTAPAGPEPQLPARSNPVGAIARTLVSRYVIVGVWIALIVVYTAAEPGVFFTGSTFQTIFGSQQALVFLAMALLCTISVGEFVDLSVPSVFGFAATILPVLVVNHGWGVWPAAAVAVLGAVAVGAINGFLVVKMGVNTIVVTLGMSTLLTGISLWMSDMNTISGLPAGFGKIALTDVGGLPISFYYGVVLVLGFAYVLGFTPLGRHMRFVGANREVSRLSGIRVNRIRFGSFVAAGALAGLGAVIDVAALGGFNATTSSSLLLPVFASVFLGTAVVDPGRFNPVGTFVGIYFLATGILGLQLLGLQDWVSSVFYGGVLVLAVTVATVLRRRVS</sequence>
<feature type="transmembrane region" description="Helical" evidence="9">
    <location>
        <begin position="317"/>
        <end position="337"/>
    </location>
</feature>
<evidence type="ECO:0000256" key="8">
    <source>
        <dbReference type="SAM" id="MobiDB-lite"/>
    </source>
</evidence>
<keyword evidence="5 9" id="KW-0812">Transmembrane</keyword>
<feature type="transmembrane region" description="Helical" evidence="9">
    <location>
        <begin position="268"/>
        <end position="285"/>
    </location>
</feature>
<keyword evidence="11" id="KW-1185">Reference proteome</keyword>
<keyword evidence="4" id="KW-0997">Cell inner membrane</keyword>
<evidence type="ECO:0000256" key="7">
    <source>
        <dbReference type="ARBA" id="ARBA00023136"/>
    </source>
</evidence>
<protein>
    <submittedName>
        <fullName evidence="10">ABC transporter permease</fullName>
    </submittedName>
</protein>
<keyword evidence="6 9" id="KW-1133">Transmembrane helix</keyword>
<evidence type="ECO:0000256" key="5">
    <source>
        <dbReference type="ARBA" id="ARBA00022692"/>
    </source>
</evidence>
<evidence type="ECO:0000313" key="11">
    <source>
        <dbReference type="Proteomes" id="UP000676325"/>
    </source>
</evidence>
<dbReference type="PANTHER" id="PTHR32196:SF21">
    <property type="entry name" value="ABC TRANSPORTER PERMEASE PROTEIN YPHD-RELATED"/>
    <property type="match status" value="1"/>
</dbReference>
<feature type="transmembrane region" description="Helical" evidence="9">
    <location>
        <begin position="74"/>
        <end position="92"/>
    </location>
</feature>
<dbReference type="GO" id="GO:0005886">
    <property type="term" value="C:plasma membrane"/>
    <property type="evidence" value="ECO:0007669"/>
    <property type="project" value="UniProtKB-SubCell"/>
</dbReference>
<feature type="transmembrane region" description="Helical" evidence="9">
    <location>
        <begin position="148"/>
        <end position="165"/>
    </location>
</feature>